<dbReference type="AlphaFoldDB" id="A0A1D2KHC3"/>
<dbReference type="RefSeq" id="WP_069126469.1">
    <property type="nucleotide sequence ID" value="NZ_CBCPIX010000002.1"/>
</dbReference>
<organism evidence="5 6">
    <name type="scientific">Brochothrix thermosphacta</name>
    <name type="common">Microbacterium thermosphactum</name>
    <dbReference type="NCBI Taxonomy" id="2756"/>
    <lineage>
        <taxon>Bacteria</taxon>
        <taxon>Bacillati</taxon>
        <taxon>Bacillota</taxon>
        <taxon>Bacilli</taxon>
        <taxon>Bacillales</taxon>
        <taxon>Listeriaceae</taxon>
        <taxon>Brochothrix</taxon>
    </lineage>
</organism>
<dbReference type="InterPro" id="IPR020476">
    <property type="entry name" value="Nudix_hydrolase"/>
</dbReference>
<evidence type="ECO:0000313" key="6">
    <source>
        <dbReference type="Proteomes" id="UP000243591"/>
    </source>
</evidence>
<dbReference type="EMBL" id="CP023483">
    <property type="protein sequence ID" value="ATF26923.1"/>
    <property type="molecule type" value="Genomic_DNA"/>
</dbReference>
<dbReference type="SUPFAM" id="SSF55811">
    <property type="entry name" value="Nudix"/>
    <property type="match status" value="1"/>
</dbReference>
<dbReference type="InterPro" id="IPR020084">
    <property type="entry name" value="NUDIX_hydrolase_CS"/>
</dbReference>
<dbReference type="Proteomes" id="UP000243591">
    <property type="component" value="Chromosome"/>
</dbReference>
<name>A0A1D2KHC3_BROTH</name>
<evidence type="ECO:0000256" key="3">
    <source>
        <dbReference type="RuleBase" id="RU003476"/>
    </source>
</evidence>
<dbReference type="PROSITE" id="PS51462">
    <property type="entry name" value="NUDIX"/>
    <property type="match status" value="1"/>
</dbReference>
<keyword evidence="6" id="KW-1185">Reference proteome</keyword>
<dbReference type="OrthoDB" id="9131041at2"/>
<keyword evidence="2 3" id="KW-0378">Hydrolase</keyword>
<reference evidence="5 6" key="1">
    <citation type="submission" date="2017-09" db="EMBL/GenBank/DDBJ databases">
        <title>Complete Genome Sequences of Two Strains of the Meat Spoilage Bacterium Brochothrix thermosphacta Isolated from Ground Chicken.</title>
        <authorList>
            <person name="Paoli G.C."/>
            <person name="Wijey C."/>
            <person name="Chen C.-Y."/>
            <person name="Nguyen L."/>
            <person name="Yan X."/>
            <person name="Irwin P.L."/>
        </authorList>
    </citation>
    <scope>NUCLEOTIDE SEQUENCE [LARGE SCALE GENOMIC DNA]</scope>
    <source>
        <strain evidence="5 6">BI</strain>
    </source>
</reference>
<evidence type="ECO:0000259" key="4">
    <source>
        <dbReference type="PROSITE" id="PS51462"/>
    </source>
</evidence>
<dbReference type="InterPro" id="IPR015797">
    <property type="entry name" value="NUDIX_hydrolase-like_dom_sf"/>
</dbReference>
<dbReference type="STRING" id="2756.BFR44_04620"/>
<dbReference type="GO" id="GO:0016787">
    <property type="term" value="F:hydrolase activity"/>
    <property type="evidence" value="ECO:0007669"/>
    <property type="project" value="UniProtKB-KW"/>
</dbReference>
<dbReference type="Pfam" id="PF00293">
    <property type="entry name" value="NUDIX"/>
    <property type="match status" value="1"/>
</dbReference>
<dbReference type="PANTHER" id="PTHR43736:SF1">
    <property type="entry name" value="DIHYDRONEOPTERIN TRIPHOSPHATE DIPHOSPHATASE"/>
    <property type="match status" value="1"/>
</dbReference>
<dbReference type="PRINTS" id="PR00502">
    <property type="entry name" value="NUDIXFAMILY"/>
</dbReference>
<comment type="similarity">
    <text evidence="1 3">Belongs to the Nudix hydrolase family.</text>
</comment>
<feature type="domain" description="Nudix hydrolase" evidence="4">
    <location>
        <begin position="1"/>
        <end position="152"/>
    </location>
</feature>
<dbReference type="InterPro" id="IPR000086">
    <property type="entry name" value="NUDIX_hydrolase_dom"/>
</dbReference>
<proteinExistence type="inferred from homology"/>
<dbReference type="PROSITE" id="PS00893">
    <property type="entry name" value="NUDIX_BOX"/>
    <property type="match status" value="1"/>
</dbReference>
<evidence type="ECO:0000256" key="1">
    <source>
        <dbReference type="ARBA" id="ARBA00005582"/>
    </source>
</evidence>
<evidence type="ECO:0000313" key="5">
    <source>
        <dbReference type="EMBL" id="ATF26923.1"/>
    </source>
</evidence>
<sequence>MIEYTDLTGGKVQMTFEKNQLGTDVKDILVIPYIKTGHWLMTENIVRGIEFPGGKIDPNETVEQAVVRELWEETGVHLKSEDKWTFLADYEFQDKKRGRVIKRAFLIEMATYEEAPLPEDYETSGVHLLTEAEYLQLETSSLSFYMKDAGMELLWNKAKEIIKH</sequence>
<dbReference type="Gene3D" id="3.90.79.10">
    <property type="entry name" value="Nucleoside Triphosphate Pyrophosphohydrolase"/>
    <property type="match status" value="1"/>
</dbReference>
<evidence type="ECO:0000256" key="2">
    <source>
        <dbReference type="ARBA" id="ARBA00022801"/>
    </source>
</evidence>
<protein>
    <submittedName>
        <fullName evidence="5">NUDIX domain-containing protein</fullName>
    </submittedName>
</protein>
<accession>A0A1D2KHC3</accession>
<gene>
    <name evidence="5" type="ORF">CNY62_11455</name>
</gene>
<dbReference type="PANTHER" id="PTHR43736">
    <property type="entry name" value="ADP-RIBOSE PYROPHOSPHATASE"/>
    <property type="match status" value="1"/>
</dbReference>
<dbReference type="KEGG" id="bths:CNY62_11455"/>